<keyword evidence="6" id="KW-0804">Transcription</keyword>
<dbReference type="Gene3D" id="3.30.160.60">
    <property type="entry name" value="Classic Zinc Finger"/>
    <property type="match status" value="1"/>
</dbReference>
<dbReference type="PROSITE" id="PS50157">
    <property type="entry name" value="ZINC_FINGER_C2H2_2"/>
    <property type="match status" value="2"/>
</dbReference>
<sequence length="138" mass="15303">MEKNNGKACGICGKWFPSAKSIGGHMRSHLVLLPIPPKFEANNQAMDNPIHHPNQRASPLDCLSPENAARTLIMMSKETVKGDSLAQVNSQARFNCDKCGKMFRSYQALGGHKAKHRKIDPDLLADTVDTLERSEFKD</sequence>
<dbReference type="Proteomes" id="UP000236291">
    <property type="component" value="Unassembled WGS sequence"/>
</dbReference>
<evidence type="ECO:0000256" key="2">
    <source>
        <dbReference type="ARBA" id="ARBA00022737"/>
    </source>
</evidence>
<reference evidence="9 10" key="1">
    <citation type="journal article" date="2014" name="Am. J. Bot.">
        <title>Genome assembly and annotation for red clover (Trifolium pratense; Fabaceae).</title>
        <authorList>
            <person name="Istvanek J."/>
            <person name="Jaros M."/>
            <person name="Krenek A."/>
            <person name="Repkova J."/>
        </authorList>
    </citation>
    <scope>NUCLEOTIDE SEQUENCE [LARGE SCALE GENOMIC DNA]</scope>
    <source>
        <strain evidence="10">cv. Tatra</strain>
        <tissue evidence="9">Young leaves</tissue>
    </source>
</reference>
<name>A0A2K3PMW0_TRIPR</name>
<evidence type="ECO:0000259" key="8">
    <source>
        <dbReference type="PROSITE" id="PS50157"/>
    </source>
</evidence>
<dbReference type="GO" id="GO:0005634">
    <property type="term" value="C:nucleus"/>
    <property type="evidence" value="ECO:0007669"/>
    <property type="project" value="TreeGrafter"/>
</dbReference>
<dbReference type="Pfam" id="PF13912">
    <property type="entry name" value="zf-C2H2_6"/>
    <property type="match status" value="2"/>
</dbReference>
<evidence type="ECO:0000256" key="7">
    <source>
        <dbReference type="PROSITE-ProRule" id="PRU00042"/>
    </source>
</evidence>
<dbReference type="SUPFAM" id="SSF57667">
    <property type="entry name" value="beta-beta-alpha zinc fingers"/>
    <property type="match status" value="1"/>
</dbReference>
<dbReference type="SMART" id="SM00355">
    <property type="entry name" value="ZnF_C2H2"/>
    <property type="match status" value="2"/>
</dbReference>
<evidence type="ECO:0000313" key="10">
    <source>
        <dbReference type="Proteomes" id="UP000236291"/>
    </source>
</evidence>
<evidence type="ECO:0000256" key="6">
    <source>
        <dbReference type="ARBA" id="ARBA00023163"/>
    </source>
</evidence>
<accession>A0A2K3PMW0</accession>
<reference evidence="9 10" key="2">
    <citation type="journal article" date="2017" name="Front. Plant Sci.">
        <title>Gene Classification and Mining of Molecular Markers Useful in Red Clover (Trifolium pratense) Breeding.</title>
        <authorList>
            <person name="Istvanek J."/>
            <person name="Dluhosova J."/>
            <person name="Dluhos P."/>
            <person name="Patkova L."/>
            <person name="Nedelnik J."/>
            <person name="Repkova J."/>
        </authorList>
    </citation>
    <scope>NUCLEOTIDE SEQUENCE [LARGE SCALE GENOMIC DNA]</scope>
    <source>
        <strain evidence="10">cv. Tatra</strain>
        <tissue evidence="9">Young leaves</tissue>
    </source>
</reference>
<dbReference type="PROSITE" id="PS00028">
    <property type="entry name" value="ZINC_FINGER_C2H2_1"/>
    <property type="match status" value="2"/>
</dbReference>
<dbReference type="STRING" id="57577.A0A2K3PMW0"/>
<keyword evidence="5" id="KW-0805">Transcription regulation</keyword>
<dbReference type="PANTHER" id="PTHR45988">
    <property type="entry name" value="C2H2 TYPE ZINC FINGER TRANSCRIPTION FACTOR FAMILY-RELATED"/>
    <property type="match status" value="1"/>
</dbReference>
<keyword evidence="2" id="KW-0677">Repeat</keyword>
<evidence type="ECO:0000256" key="1">
    <source>
        <dbReference type="ARBA" id="ARBA00022723"/>
    </source>
</evidence>
<dbReference type="PANTHER" id="PTHR45988:SF18">
    <property type="entry name" value="C2H2-TYPE ZINC FINGER FAMILY PROTEIN"/>
    <property type="match status" value="1"/>
</dbReference>
<keyword evidence="1" id="KW-0479">Metal-binding</keyword>
<keyword evidence="3 7" id="KW-0863">Zinc-finger</keyword>
<protein>
    <submittedName>
        <fullName evidence="9">Zinc finger family protein</fullName>
    </submittedName>
</protein>
<organism evidence="9 10">
    <name type="scientific">Trifolium pratense</name>
    <name type="common">Red clover</name>
    <dbReference type="NCBI Taxonomy" id="57577"/>
    <lineage>
        <taxon>Eukaryota</taxon>
        <taxon>Viridiplantae</taxon>
        <taxon>Streptophyta</taxon>
        <taxon>Embryophyta</taxon>
        <taxon>Tracheophyta</taxon>
        <taxon>Spermatophyta</taxon>
        <taxon>Magnoliopsida</taxon>
        <taxon>eudicotyledons</taxon>
        <taxon>Gunneridae</taxon>
        <taxon>Pentapetalae</taxon>
        <taxon>rosids</taxon>
        <taxon>fabids</taxon>
        <taxon>Fabales</taxon>
        <taxon>Fabaceae</taxon>
        <taxon>Papilionoideae</taxon>
        <taxon>50 kb inversion clade</taxon>
        <taxon>NPAAA clade</taxon>
        <taxon>Hologalegina</taxon>
        <taxon>IRL clade</taxon>
        <taxon>Trifolieae</taxon>
        <taxon>Trifolium</taxon>
    </lineage>
</organism>
<dbReference type="AlphaFoldDB" id="A0A2K3PMW0"/>
<gene>
    <name evidence="9" type="ORF">L195_g013319</name>
</gene>
<dbReference type="InterPro" id="IPR013087">
    <property type="entry name" value="Znf_C2H2_type"/>
</dbReference>
<evidence type="ECO:0000313" key="9">
    <source>
        <dbReference type="EMBL" id="PNY16594.1"/>
    </source>
</evidence>
<keyword evidence="4" id="KW-0862">Zinc</keyword>
<dbReference type="InterPro" id="IPR044653">
    <property type="entry name" value="AZF1/2/3-like"/>
</dbReference>
<evidence type="ECO:0000256" key="5">
    <source>
        <dbReference type="ARBA" id="ARBA00023015"/>
    </source>
</evidence>
<comment type="caution">
    <text evidence="9">The sequence shown here is derived from an EMBL/GenBank/DDBJ whole genome shotgun (WGS) entry which is preliminary data.</text>
</comment>
<dbReference type="InterPro" id="IPR036236">
    <property type="entry name" value="Znf_C2H2_sf"/>
</dbReference>
<dbReference type="EMBL" id="ASHM01008656">
    <property type="protein sequence ID" value="PNY16594.1"/>
    <property type="molecule type" value="Genomic_DNA"/>
</dbReference>
<proteinExistence type="predicted"/>
<evidence type="ECO:0000256" key="3">
    <source>
        <dbReference type="ARBA" id="ARBA00022771"/>
    </source>
</evidence>
<dbReference type="GO" id="GO:0003700">
    <property type="term" value="F:DNA-binding transcription factor activity"/>
    <property type="evidence" value="ECO:0007669"/>
    <property type="project" value="InterPro"/>
</dbReference>
<dbReference type="GO" id="GO:0008270">
    <property type="term" value="F:zinc ion binding"/>
    <property type="evidence" value="ECO:0007669"/>
    <property type="project" value="UniProtKB-KW"/>
</dbReference>
<feature type="domain" description="C2H2-type" evidence="8">
    <location>
        <begin position="94"/>
        <end position="121"/>
    </location>
</feature>
<feature type="domain" description="C2H2-type" evidence="8">
    <location>
        <begin position="7"/>
        <end position="34"/>
    </location>
</feature>
<dbReference type="GO" id="GO:0000976">
    <property type="term" value="F:transcription cis-regulatory region binding"/>
    <property type="evidence" value="ECO:0007669"/>
    <property type="project" value="TreeGrafter"/>
</dbReference>
<evidence type="ECO:0000256" key="4">
    <source>
        <dbReference type="ARBA" id="ARBA00022833"/>
    </source>
</evidence>